<feature type="domain" description="Major facilitator superfamily (MFS) profile" evidence="9">
    <location>
        <begin position="41"/>
        <end position="485"/>
    </location>
</feature>
<proteinExistence type="predicted"/>
<evidence type="ECO:0000256" key="6">
    <source>
        <dbReference type="ARBA" id="ARBA00023136"/>
    </source>
</evidence>
<accession>A0A5E5P3Z9</accession>
<organism evidence="10 11">
    <name type="scientific">Pandoraea apista</name>
    <dbReference type="NCBI Taxonomy" id="93218"/>
    <lineage>
        <taxon>Bacteria</taxon>
        <taxon>Pseudomonadati</taxon>
        <taxon>Pseudomonadota</taxon>
        <taxon>Betaproteobacteria</taxon>
        <taxon>Burkholderiales</taxon>
        <taxon>Burkholderiaceae</taxon>
        <taxon>Pandoraea</taxon>
    </lineage>
</organism>
<dbReference type="InterPro" id="IPR036259">
    <property type="entry name" value="MFS_trans_sf"/>
</dbReference>
<keyword evidence="3" id="KW-1003">Cell membrane</keyword>
<evidence type="ECO:0000313" key="10">
    <source>
        <dbReference type="EMBL" id="VVG71232.1"/>
    </source>
</evidence>
<sequence>MSETAQSRQPSASPSPSGLSGLSESSGKPPRQGQTVSQTALPLLVASTFFMENLDATIITTSLPAMAVDFGVAPSQLSIGLSAYLVALAAFIPASGWLADRLGPRRVFPSAIALFTLASVLCAMSTSLDMFTLFRVLQGLAGAMMVPVGRLVVLRNTPKPALVRAIATITWPGLAAPVLGPALGGFISSTWSWHWIFLINVPLGIAAFAAALWLVKPSPGQRKPFDLPGFIASGVGASLLMFGVELASRTPADWPLVIGCLALGLVAMVWSIRHFMRATHPLINLAALRVQTFAVTVWGGSLFRIAIGSAPFLLPLMFQLAFGMSAVTSGLLMLALFAGNLGIKPATTPILRRFGFRSVLLGNGVLVALGFGLCALLTATTPLWLIALVLLFGGVCRSVQFTTLATMGFADVPPDDMSGATTLFSALQQMTSGLGIALGALVLKITEVAGATPFGATSFRWTFAAMAAIALLALIDGVRLPANAGAHVSGHTPSAAR</sequence>
<dbReference type="Pfam" id="PF07690">
    <property type="entry name" value="MFS_1"/>
    <property type="match status" value="1"/>
</dbReference>
<feature type="transmembrane region" description="Helical" evidence="8">
    <location>
        <begin position="354"/>
        <end position="378"/>
    </location>
</feature>
<feature type="transmembrane region" description="Helical" evidence="8">
    <location>
        <begin position="293"/>
        <end position="314"/>
    </location>
</feature>
<keyword evidence="4 8" id="KW-0812">Transmembrane</keyword>
<feature type="transmembrane region" description="Helical" evidence="8">
    <location>
        <begin position="422"/>
        <end position="446"/>
    </location>
</feature>
<feature type="transmembrane region" description="Helical" evidence="8">
    <location>
        <begin position="254"/>
        <end position="272"/>
    </location>
</feature>
<feature type="region of interest" description="Disordered" evidence="7">
    <location>
        <begin position="1"/>
        <end position="34"/>
    </location>
</feature>
<feature type="transmembrane region" description="Helical" evidence="8">
    <location>
        <begin position="458"/>
        <end position="475"/>
    </location>
</feature>
<feature type="transmembrane region" description="Helical" evidence="8">
    <location>
        <begin position="320"/>
        <end position="342"/>
    </location>
</feature>
<feature type="transmembrane region" description="Helical" evidence="8">
    <location>
        <begin position="193"/>
        <end position="215"/>
    </location>
</feature>
<dbReference type="PROSITE" id="PS50850">
    <property type="entry name" value="MFS"/>
    <property type="match status" value="1"/>
</dbReference>
<evidence type="ECO:0000259" key="9">
    <source>
        <dbReference type="PROSITE" id="PS50850"/>
    </source>
</evidence>
<dbReference type="RefSeq" id="WP_224787424.1">
    <property type="nucleotide sequence ID" value="NZ_CABPSX010000003.1"/>
</dbReference>
<evidence type="ECO:0000256" key="3">
    <source>
        <dbReference type="ARBA" id="ARBA00022475"/>
    </source>
</evidence>
<feature type="compositionally biased region" description="Low complexity" evidence="7">
    <location>
        <begin position="1"/>
        <end position="30"/>
    </location>
</feature>
<dbReference type="PANTHER" id="PTHR42718:SF46">
    <property type="entry name" value="BLR6921 PROTEIN"/>
    <property type="match status" value="1"/>
</dbReference>
<reference evidence="10 11" key="1">
    <citation type="submission" date="2019-08" db="EMBL/GenBank/DDBJ databases">
        <authorList>
            <person name="Peeters C."/>
        </authorList>
    </citation>
    <scope>NUCLEOTIDE SEQUENCE [LARGE SCALE GENOMIC DNA]</scope>
    <source>
        <strain evidence="10 11">LMG 18089</strain>
    </source>
</reference>
<dbReference type="GeneID" id="47013511"/>
<evidence type="ECO:0000313" key="11">
    <source>
        <dbReference type="Proteomes" id="UP000364291"/>
    </source>
</evidence>
<protein>
    <submittedName>
        <fullName evidence="10">MFS transporter</fullName>
    </submittedName>
</protein>
<dbReference type="Proteomes" id="UP000364291">
    <property type="component" value="Unassembled WGS sequence"/>
</dbReference>
<evidence type="ECO:0000256" key="2">
    <source>
        <dbReference type="ARBA" id="ARBA00022448"/>
    </source>
</evidence>
<feature type="transmembrane region" description="Helical" evidence="8">
    <location>
        <begin position="79"/>
        <end position="99"/>
    </location>
</feature>
<keyword evidence="5 8" id="KW-1133">Transmembrane helix</keyword>
<evidence type="ECO:0000256" key="5">
    <source>
        <dbReference type="ARBA" id="ARBA00022989"/>
    </source>
</evidence>
<name>A0A5E5P3Z9_9BURK</name>
<gene>
    <name evidence="10" type="ORF">PAP18089_02206</name>
</gene>
<feature type="transmembrane region" description="Helical" evidence="8">
    <location>
        <begin position="165"/>
        <end position="187"/>
    </location>
</feature>
<evidence type="ECO:0000256" key="8">
    <source>
        <dbReference type="SAM" id="Phobius"/>
    </source>
</evidence>
<dbReference type="EMBL" id="CABPSX010000003">
    <property type="protein sequence ID" value="VVG71232.1"/>
    <property type="molecule type" value="Genomic_DNA"/>
</dbReference>
<feature type="transmembrane region" description="Helical" evidence="8">
    <location>
        <begin position="111"/>
        <end position="128"/>
    </location>
</feature>
<evidence type="ECO:0000256" key="1">
    <source>
        <dbReference type="ARBA" id="ARBA00004651"/>
    </source>
</evidence>
<dbReference type="SUPFAM" id="SSF103473">
    <property type="entry name" value="MFS general substrate transporter"/>
    <property type="match status" value="1"/>
</dbReference>
<dbReference type="GO" id="GO:0005886">
    <property type="term" value="C:plasma membrane"/>
    <property type="evidence" value="ECO:0007669"/>
    <property type="project" value="UniProtKB-SubCell"/>
</dbReference>
<keyword evidence="2" id="KW-0813">Transport</keyword>
<feature type="transmembrane region" description="Helical" evidence="8">
    <location>
        <begin position="134"/>
        <end position="153"/>
    </location>
</feature>
<comment type="subcellular location">
    <subcellularLocation>
        <location evidence="1">Cell membrane</location>
        <topology evidence="1">Multi-pass membrane protein</topology>
    </subcellularLocation>
</comment>
<evidence type="ECO:0000256" key="4">
    <source>
        <dbReference type="ARBA" id="ARBA00022692"/>
    </source>
</evidence>
<dbReference type="Gene3D" id="1.20.1250.20">
    <property type="entry name" value="MFS general substrate transporter like domains"/>
    <property type="match status" value="1"/>
</dbReference>
<dbReference type="AlphaFoldDB" id="A0A5E5P3Z9"/>
<feature type="transmembrane region" description="Helical" evidence="8">
    <location>
        <begin position="227"/>
        <end position="248"/>
    </location>
</feature>
<dbReference type="Gene3D" id="1.20.1720.10">
    <property type="entry name" value="Multidrug resistance protein D"/>
    <property type="match status" value="1"/>
</dbReference>
<evidence type="ECO:0000256" key="7">
    <source>
        <dbReference type="SAM" id="MobiDB-lite"/>
    </source>
</evidence>
<dbReference type="InterPro" id="IPR011701">
    <property type="entry name" value="MFS"/>
</dbReference>
<dbReference type="PANTHER" id="PTHR42718">
    <property type="entry name" value="MAJOR FACILITATOR SUPERFAMILY MULTIDRUG TRANSPORTER MFSC"/>
    <property type="match status" value="1"/>
</dbReference>
<keyword evidence="6 8" id="KW-0472">Membrane</keyword>
<dbReference type="InterPro" id="IPR020846">
    <property type="entry name" value="MFS_dom"/>
</dbReference>
<dbReference type="GO" id="GO:0022857">
    <property type="term" value="F:transmembrane transporter activity"/>
    <property type="evidence" value="ECO:0007669"/>
    <property type="project" value="InterPro"/>
</dbReference>